<dbReference type="SUPFAM" id="SSF57184">
    <property type="entry name" value="Growth factor receptor domain"/>
    <property type="match status" value="2"/>
</dbReference>
<keyword evidence="10" id="KW-0812">Transmembrane</keyword>
<dbReference type="PANTHER" id="PTHR13723">
    <property type="entry name" value="ADAMTS A DISINTEGRIN AND METALLOPROTEASE WITH THROMBOSPONDIN MOTIFS PROTEASE"/>
    <property type="match status" value="1"/>
</dbReference>
<evidence type="ECO:0000256" key="1">
    <source>
        <dbReference type="ARBA" id="ARBA00004613"/>
    </source>
</evidence>
<dbReference type="GO" id="GO:0009653">
    <property type="term" value="P:anatomical structure morphogenesis"/>
    <property type="evidence" value="ECO:0007669"/>
    <property type="project" value="UniProtKB-ARBA"/>
</dbReference>
<dbReference type="InterPro" id="IPR036383">
    <property type="entry name" value="TSP1_rpt_sf"/>
</dbReference>
<feature type="region of interest" description="Disordered" evidence="9">
    <location>
        <begin position="1985"/>
        <end position="2005"/>
    </location>
</feature>
<dbReference type="SUPFAM" id="SSF57196">
    <property type="entry name" value="EGF/Laminin"/>
    <property type="match status" value="1"/>
</dbReference>
<dbReference type="GO" id="GO:0007160">
    <property type="term" value="P:cell-matrix adhesion"/>
    <property type="evidence" value="ECO:0007669"/>
    <property type="project" value="InterPro"/>
</dbReference>
<dbReference type="InterPro" id="IPR024731">
    <property type="entry name" value="NELL2-like_EGF"/>
</dbReference>
<dbReference type="InterPro" id="IPR050439">
    <property type="entry name" value="ADAMTS_ADAMTS-like"/>
</dbReference>
<dbReference type="GO" id="GO:0031012">
    <property type="term" value="C:extracellular matrix"/>
    <property type="evidence" value="ECO:0007669"/>
    <property type="project" value="TreeGrafter"/>
</dbReference>
<comment type="caution">
    <text evidence="8">Lacks conserved residue(s) required for the propagation of feature annotation.</text>
</comment>
<feature type="domain" description="EGF-like" evidence="12">
    <location>
        <begin position="885"/>
        <end position="925"/>
    </location>
</feature>
<evidence type="ECO:0000259" key="15">
    <source>
        <dbReference type="PROSITE" id="PS51220"/>
    </source>
</evidence>
<dbReference type="InterPro" id="IPR013783">
    <property type="entry name" value="Ig-like_fold"/>
</dbReference>
<dbReference type="SMART" id="SM00409">
    <property type="entry name" value="IG"/>
    <property type="match status" value="1"/>
</dbReference>
<dbReference type="GO" id="GO:0004222">
    <property type="term" value="F:metalloendopeptidase activity"/>
    <property type="evidence" value="ECO:0007669"/>
    <property type="project" value="TreeGrafter"/>
</dbReference>
<keyword evidence="4 11" id="KW-0732">Signal</keyword>
<dbReference type="Pfam" id="PF06119">
    <property type="entry name" value="NIDO"/>
    <property type="match status" value="2"/>
</dbReference>
<sequence>MKPKEFIILFFLNIITYAIKEDIFSHVNFKYAGHNRYKRTLSSQKGESGLDLNVSVPYIFSARLYQYGNEHNDYEMTKNVEDLFLSTPLYLLGIQYDKIYISRDGAISFNSHPIGDPRSFPLDDPLIAVYWMKSKGGKVWFRETRDPNVIESTRNEINIQYKYGKDYKPDSVVIITWENTQEINTNNDEGNLFQIALILSEKYGTFAHIVYSKLSTNNDAIVGFHGEPGLHYLNLPGSGTEDAILLGDKSDIGIPGEWLFRIDADDQIYLCGPGSKGIECVESCSPNQWYMDCTRECHCESNVSCDSNDGHCPSGRCNKGWRGAPICDRDINECFENKHVCSHETPDCVNTPGAYICLCLDYNNSTKSCNQPVNKEKIVKQFDDKPSTHLPIFQKEVDELNEHLIDAVSTTLQNKKNNSGIINCNGVCSQNAICEEGSCICLEGFIGNGIECEDKDECESGEHICGKHSKCKNVFGAYQCVCDPGFLATEDGCIDDNECEKETALCGKYSLKNETTDCINIIGSYECKCKSGYFGNPGTSEGCVDINECVSIENVCGHHSTCINKAGGFSCECDEGYEKNKLNNTVCVDMDECLHNPCHPAAKCTNLPGTFNCECNEGFIGNGIDCKETILYLSNNIENIVNIEHVENAINEISLLPNLMIFGKEYDKAYISTNGIISFGHKKISFQELDKNSTAIIPLYQIFNLKNFGSIHVKHILSNDSSSKSFFSRSNYNIYQRFNDNNFHTESLYIITYDNVINQLKTQPFTFQVIIASGGNKTYLTMLYEEIGALDNSNNQAKAGIFNKGNFYQLTTNLLISKNESSIIPCPVGSDEPPFCTSTCKSGFFGINCSKKCNCADNIPCDYVTGYCANLECNKGFMGPDCQIDVDECETGEHLCHKAAYCTNKIGSYQCHCPLDMIGDGINCDPINSCIETYGRNCSNNAVCLTFKDEKPICNCLKGFTGNGFECIPVTSTTFMDITKLENTTNIKEILTKKLTPPPKITLSVNATIPLNVVNSNEKEIKSNLITNGVPINNNGKFQTLEPLAIPKIVSIKPDNSIHPRIIITSTFKPKITEEDAKILLSGAKTSEMEGTFNVLLFISTVVFAVIWIIVAIAVIATCCQRHSRSHRQKKSFANSIFSLPFSYGWAKWSDFSSCSTECGPGLQYQLRRCLDIHCSGSHKRYRLCNENDQEKNCRSREKLKEIETCEFINQKEGRYEYIGIDEIDNDCEIKCRSILNGIKVMTNQSKIDGTLCYYGNQKKKGVCIDGTCHEVGCDNIINSTAKIDECGRCVPSGHEKLCNKNSTLGIFEWSKNQQFSSCDKSCGPERYKISISTCINKKNGKIVPERFCANIPKPEPIIEKCSYVVCPDNNIFTDEIVFTRSNDPEYGWMKSKWSLCTTSCGDGIQSRNVFCVETHNETLTPNIPSMFRFKRNTNDKDYNELEMTNRKVEDKFCWETMKPTNIKSCNLGECPQWKTGDWGFCSVTCGDGYKSRNVDCFSGSKKIEEYFCSSIKPKQIIPCYTGLKCINKNATKLSSIMLHSKFSLPNEDTHLPWKINKYGYQNDDSSSFSRNDNNDEGNENYIHYLTNYEEPHYQAGEWNSCSVSCGSGIKIRTVECVSSRGLGRGTIKLRDYECEGQKKPEEFENCEEMPCPLKDESLPFTTYNNSSSIQLLSNNFQTTYNWDYGEWSNCVNGKEKSSLKCIDMVRKVPVSWKYCDPKQRPIDRTRPCQRDGNNKMNEQEIGEWETLPWTECSTYCGGGFKTRKVRCVKKIENNEIDEEKVILNDDKCNSIKPSTEEVCGNIDCEAKWKAEPWSECSTTCGPGEQRRYVVCQQITSKGKLRIFDSFSPCDSLTKPPTIQLCNYGPCDKILNDDTVFPQSFIQKSAGPSYDAREDHHKKLTLNVGGYANLYEGTSLKIKCPAKNFDKSKIIWRKNGKNIVNTNHIKVSSNGALRIFHAKMSDAGVYSCIGNGIHGNVTLAFKHKSEGRKSRGGGHHNGGEENDNIDSDKQLLQIVRTNLKKIGDEVFYQKISNLREPGRIKADFVIGNWSSCSLVECNINEEGTQVRAVKCQISYKDLTTYVDDIVCEQFGVVKVPSSRSCKPEECPFWDSEEWSECSESRCIHQGTAVQKRNVRCLFANLTIADIKHCDRRERPKVKRECVNKKCVAEWRPSEWGICSKSCGNDGIQMRTLKCVWHGTKKPAGRQCMNIKRPAAVKNCNKNILCPLRRLENEKVSEPFKGNYHYKNIKMDINNNIVEENNDKKGRCRDSSRYCDVFKIFQSCHDNEVREKCCLTCAFHS</sequence>
<proteinExistence type="predicted"/>
<dbReference type="Gene3D" id="2.60.40.10">
    <property type="entry name" value="Immunoglobulins"/>
    <property type="match status" value="1"/>
</dbReference>
<dbReference type="SUPFAM" id="SSF82895">
    <property type="entry name" value="TSP-1 type 1 repeat"/>
    <property type="match status" value="7"/>
</dbReference>
<dbReference type="PROSITE" id="PS50835">
    <property type="entry name" value="IG_LIKE"/>
    <property type="match status" value="1"/>
</dbReference>
<evidence type="ECO:0000256" key="6">
    <source>
        <dbReference type="ARBA" id="ARBA00023157"/>
    </source>
</evidence>
<dbReference type="GO" id="GO:0005509">
    <property type="term" value="F:calcium ion binding"/>
    <property type="evidence" value="ECO:0007669"/>
    <property type="project" value="InterPro"/>
</dbReference>
<dbReference type="InterPro" id="IPR003599">
    <property type="entry name" value="Ig_sub"/>
</dbReference>
<evidence type="ECO:0000313" key="16">
    <source>
        <dbReference type="WBParaSite" id="SSTP_0001206400.1"/>
    </source>
</evidence>
<dbReference type="CDD" id="cd00054">
    <property type="entry name" value="EGF_CA"/>
    <property type="match status" value="4"/>
</dbReference>
<feature type="domain" description="EGF-like" evidence="12">
    <location>
        <begin position="589"/>
        <end position="627"/>
    </location>
</feature>
<dbReference type="PROSITE" id="PS50026">
    <property type="entry name" value="EGF_3"/>
    <property type="match status" value="5"/>
</dbReference>
<evidence type="ECO:0000256" key="5">
    <source>
        <dbReference type="ARBA" id="ARBA00022737"/>
    </source>
</evidence>
<dbReference type="InterPro" id="IPR036179">
    <property type="entry name" value="Ig-like_dom_sf"/>
</dbReference>
<dbReference type="GO" id="GO:0005576">
    <property type="term" value="C:extracellular region"/>
    <property type="evidence" value="ECO:0007669"/>
    <property type="project" value="UniProtKB-SubCell"/>
</dbReference>
<feature type="disulfide bond" evidence="7">
    <location>
        <begin position="1155"/>
        <end position="1185"/>
    </location>
</feature>
<dbReference type="PROSITE" id="PS51220">
    <property type="entry name" value="NIDO"/>
    <property type="match status" value="1"/>
</dbReference>
<dbReference type="FunFam" id="2.10.25.10:FF:000038">
    <property type="entry name" value="Fibrillin 2"/>
    <property type="match status" value="4"/>
</dbReference>
<feature type="domain" description="Ig-like" evidence="13">
    <location>
        <begin position="1888"/>
        <end position="1968"/>
    </location>
</feature>
<dbReference type="SUPFAM" id="SSF48726">
    <property type="entry name" value="Immunoglobulin"/>
    <property type="match status" value="1"/>
</dbReference>
<dbReference type="PANTHER" id="PTHR13723:SF281">
    <property type="entry name" value="PAPILIN"/>
    <property type="match status" value="1"/>
</dbReference>
<evidence type="ECO:0000256" key="3">
    <source>
        <dbReference type="ARBA" id="ARBA00022536"/>
    </source>
</evidence>
<feature type="disulfide bond" evidence="7">
    <location>
        <begin position="1170"/>
        <end position="1175"/>
    </location>
</feature>
<dbReference type="InterPro" id="IPR049883">
    <property type="entry name" value="NOTCH1_EGF-like"/>
</dbReference>
<dbReference type="GO" id="GO:0006508">
    <property type="term" value="P:proteolysis"/>
    <property type="evidence" value="ECO:0007669"/>
    <property type="project" value="TreeGrafter"/>
</dbReference>
<feature type="domain" description="EGF-like" evidence="12">
    <location>
        <begin position="454"/>
        <end position="494"/>
    </location>
</feature>
<dbReference type="InterPro" id="IPR013273">
    <property type="entry name" value="ADAMTS/ADAMTS-like"/>
</dbReference>
<evidence type="ECO:0000256" key="7">
    <source>
        <dbReference type="PIRSR" id="PIRSR613273-3"/>
    </source>
</evidence>
<dbReference type="PROSITE" id="PS01187">
    <property type="entry name" value="EGF_CA"/>
    <property type="match status" value="3"/>
</dbReference>
<evidence type="ECO:0000259" key="14">
    <source>
        <dbReference type="PROSITE" id="PS50900"/>
    </source>
</evidence>
<dbReference type="FunFam" id="2.20.100.10:FF:000005">
    <property type="entry name" value="ADAM metallopeptidase with thrombospondin type 1 motif 9"/>
    <property type="match status" value="1"/>
</dbReference>
<reference evidence="16" key="1">
    <citation type="submission" date="2022-10" db="UniProtKB">
        <authorList>
            <consortium name="WormBaseParasite"/>
        </authorList>
    </citation>
    <scope>IDENTIFICATION</scope>
</reference>
<feature type="domain" description="PLAC" evidence="14">
    <location>
        <begin position="2263"/>
        <end position="2300"/>
    </location>
</feature>
<dbReference type="SMART" id="SM00209">
    <property type="entry name" value="TSP1"/>
    <property type="match status" value="9"/>
</dbReference>
<dbReference type="SMART" id="SM00539">
    <property type="entry name" value="NIDO"/>
    <property type="match status" value="2"/>
</dbReference>
<comment type="subcellular location">
    <subcellularLocation>
        <location evidence="1">Secreted</location>
    </subcellularLocation>
</comment>
<dbReference type="InterPro" id="IPR000742">
    <property type="entry name" value="EGF"/>
</dbReference>
<dbReference type="SMART" id="SM00179">
    <property type="entry name" value="EGF_CA"/>
    <property type="match status" value="6"/>
</dbReference>
<dbReference type="SMART" id="SM00181">
    <property type="entry name" value="EGF"/>
    <property type="match status" value="7"/>
</dbReference>
<dbReference type="Pfam" id="PF12947">
    <property type="entry name" value="EGF_3"/>
    <property type="match status" value="1"/>
</dbReference>
<dbReference type="InterPro" id="IPR010909">
    <property type="entry name" value="PLAC"/>
</dbReference>
<evidence type="ECO:0000256" key="11">
    <source>
        <dbReference type="SAM" id="SignalP"/>
    </source>
</evidence>
<dbReference type="Gene3D" id="2.20.100.10">
    <property type="entry name" value="Thrombospondin type-1 (TSP1) repeat"/>
    <property type="match status" value="7"/>
</dbReference>
<keyword evidence="10" id="KW-1133">Transmembrane helix</keyword>
<evidence type="ECO:0000256" key="2">
    <source>
        <dbReference type="ARBA" id="ARBA00022525"/>
    </source>
</evidence>
<name>A0A913I989_STRER</name>
<feature type="transmembrane region" description="Helical" evidence="10">
    <location>
        <begin position="1095"/>
        <end position="1120"/>
    </location>
</feature>
<dbReference type="WBParaSite" id="SSTP_0001206400.1">
    <property type="protein sequence ID" value="SSTP_0001206400.1"/>
    <property type="gene ID" value="SSTP_0001206400"/>
</dbReference>
<dbReference type="PROSITE" id="PS50092">
    <property type="entry name" value="TSP1"/>
    <property type="match status" value="6"/>
</dbReference>
<feature type="domain" description="EGF-like" evidence="12">
    <location>
        <begin position="926"/>
        <end position="966"/>
    </location>
</feature>
<dbReference type="InterPro" id="IPR007110">
    <property type="entry name" value="Ig-like_dom"/>
</dbReference>
<dbReference type="InterPro" id="IPR001881">
    <property type="entry name" value="EGF-like_Ca-bd_dom"/>
</dbReference>
<dbReference type="GO" id="GO:0030198">
    <property type="term" value="P:extracellular matrix organization"/>
    <property type="evidence" value="ECO:0007669"/>
    <property type="project" value="InterPro"/>
</dbReference>
<evidence type="ECO:0000259" key="12">
    <source>
        <dbReference type="PROSITE" id="PS50026"/>
    </source>
</evidence>
<dbReference type="InterPro" id="IPR009030">
    <property type="entry name" value="Growth_fac_rcpt_cys_sf"/>
</dbReference>
<keyword evidence="2" id="KW-0964">Secreted</keyword>
<dbReference type="Pfam" id="PF07645">
    <property type="entry name" value="EGF_CA"/>
    <property type="match status" value="5"/>
</dbReference>
<evidence type="ECO:0000256" key="4">
    <source>
        <dbReference type="ARBA" id="ARBA00022729"/>
    </source>
</evidence>
<feature type="chain" id="PRO_5036954399" evidence="11">
    <location>
        <begin position="21"/>
        <end position="2300"/>
    </location>
</feature>
<dbReference type="Gene3D" id="2.10.25.10">
    <property type="entry name" value="Laminin"/>
    <property type="match status" value="7"/>
</dbReference>
<feature type="domain" description="EGF-like" evidence="12">
    <location>
        <begin position="545"/>
        <end position="588"/>
    </location>
</feature>
<organism evidence="16">
    <name type="scientific">Strongyloides stercoralis</name>
    <name type="common">Threadworm</name>
    <dbReference type="NCBI Taxonomy" id="6248"/>
    <lineage>
        <taxon>Eukaryota</taxon>
        <taxon>Metazoa</taxon>
        <taxon>Ecdysozoa</taxon>
        <taxon>Nematoda</taxon>
        <taxon>Chromadorea</taxon>
        <taxon>Rhabditida</taxon>
        <taxon>Tylenchina</taxon>
        <taxon>Panagrolaimomorpha</taxon>
        <taxon>Strongyloidoidea</taxon>
        <taxon>Strongyloididae</taxon>
        <taxon>Strongyloides</taxon>
    </lineage>
</organism>
<dbReference type="PROSITE" id="PS00010">
    <property type="entry name" value="ASX_HYDROXYL"/>
    <property type="match status" value="4"/>
</dbReference>
<dbReference type="Pfam" id="PF19030">
    <property type="entry name" value="TSP1_ADAMTS"/>
    <property type="match status" value="6"/>
</dbReference>
<dbReference type="InterPro" id="IPR000884">
    <property type="entry name" value="TSP1_rpt"/>
</dbReference>
<dbReference type="Gene3D" id="2.170.300.10">
    <property type="entry name" value="Tie2 ligand-binding domain superfamily"/>
    <property type="match status" value="2"/>
</dbReference>
<evidence type="ECO:0000259" key="13">
    <source>
        <dbReference type="PROSITE" id="PS50835"/>
    </source>
</evidence>
<dbReference type="PROSITE" id="PS50900">
    <property type="entry name" value="PLAC"/>
    <property type="match status" value="1"/>
</dbReference>
<dbReference type="PRINTS" id="PR01857">
    <property type="entry name" value="ADAMTSFAMILY"/>
</dbReference>
<keyword evidence="10" id="KW-0472">Membrane</keyword>
<protein>
    <submittedName>
        <fullName evidence="16">EGF-like domain-containing protein</fullName>
    </submittedName>
</protein>
<dbReference type="PROSITE" id="PS01186">
    <property type="entry name" value="EGF_2"/>
    <property type="match status" value="2"/>
</dbReference>
<dbReference type="InterPro" id="IPR000152">
    <property type="entry name" value="EGF-type_Asp/Asn_hydroxyl_site"/>
</dbReference>
<evidence type="ECO:0000256" key="10">
    <source>
        <dbReference type="SAM" id="Phobius"/>
    </source>
</evidence>
<evidence type="ECO:0000256" key="8">
    <source>
        <dbReference type="PROSITE-ProRule" id="PRU00076"/>
    </source>
</evidence>
<dbReference type="InterPro" id="IPR003886">
    <property type="entry name" value="NIDO_dom"/>
</dbReference>
<accession>A0A913I989</accession>
<dbReference type="InterPro" id="IPR003598">
    <property type="entry name" value="Ig_sub2"/>
</dbReference>
<feature type="transmembrane region" description="Helical" evidence="10">
    <location>
        <begin position="1132"/>
        <end position="1149"/>
    </location>
</feature>
<keyword evidence="5" id="KW-0677">Repeat</keyword>
<feature type="domain" description="NIDO" evidence="15">
    <location>
        <begin position="125"/>
        <end position="265"/>
    </location>
</feature>
<dbReference type="Pfam" id="PF13927">
    <property type="entry name" value="Ig_3"/>
    <property type="match status" value="1"/>
</dbReference>
<evidence type="ECO:0000256" key="9">
    <source>
        <dbReference type="SAM" id="MobiDB-lite"/>
    </source>
</evidence>
<dbReference type="SMART" id="SM00408">
    <property type="entry name" value="IGc2"/>
    <property type="match status" value="1"/>
</dbReference>
<keyword evidence="3 8" id="KW-0245">EGF-like domain</keyword>
<dbReference type="InterPro" id="IPR018097">
    <property type="entry name" value="EGF_Ca-bd_CS"/>
</dbReference>
<feature type="signal peptide" evidence="11">
    <location>
        <begin position="1"/>
        <end position="20"/>
    </location>
</feature>
<keyword evidence="6 7" id="KW-1015">Disulfide bond</keyword>